<organism evidence="11 12">
    <name type="scientific">Mucilaginibacter gossypii</name>
    <dbReference type="NCBI Taxonomy" id="551996"/>
    <lineage>
        <taxon>Bacteria</taxon>
        <taxon>Pseudomonadati</taxon>
        <taxon>Bacteroidota</taxon>
        <taxon>Sphingobacteriia</taxon>
        <taxon>Sphingobacteriales</taxon>
        <taxon>Sphingobacteriaceae</taxon>
        <taxon>Mucilaginibacter</taxon>
    </lineage>
</organism>
<evidence type="ECO:0000256" key="7">
    <source>
        <dbReference type="ARBA" id="ARBA00023277"/>
    </source>
</evidence>
<dbReference type="GO" id="GO:0045493">
    <property type="term" value="P:xylan catabolic process"/>
    <property type="evidence" value="ECO:0007669"/>
    <property type="project" value="UniProtKB-KW"/>
</dbReference>
<evidence type="ECO:0000256" key="5">
    <source>
        <dbReference type="ARBA" id="ARBA00022729"/>
    </source>
</evidence>
<comment type="catalytic activity">
    <reaction evidence="1">
        <text>Endohydrolysis of (1-&gt;4)-beta-D-xylosidic linkages in xylans.</text>
        <dbReference type="EC" id="3.2.1.8"/>
    </reaction>
</comment>
<dbReference type="EMBL" id="FNCG01000006">
    <property type="protein sequence ID" value="SDG97864.1"/>
    <property type="molecule type" value="Genomic_DNA"/>
</dbReference>
<keyword evidence="4" id="KW-0858">Xylan degradation</keyword>
<dbReference type="InterPro" id="IPR001000">
    <property type="entry name" value="GH10_dom"/>
</dbReference>
<dbReference type="RefSeq" id="WP_091167677.1">
    <property type="nucleotide sequence ID" value="NZ_FNCG01000006.1"/>
</dbReference>
<evidence type="ECO:0000256" key="9">
    <source>
        <dbReference type="ARBA" id="ARBA00023326"/>
    </source>
</evidence>
<dbReference type="STRING" id="551996.SAMN05192573_1061"/>
<keyword evidence="7" id="KW-0119">Carbohydrate metabolism</keyword>
<dbReference type="InterPro" id="IPR044846">
    <property type="entry name" value="GH10"/>
</dbReference>
<keyword evidence="8" id="KW-0326">Glycosidase</keyword>
<feature type="domain" description="GH10" evidence="10">
    <location>
        <begin position="42"/>
        <end position="241"/>
    </location>
</feature>
<dbReference type="PROSITE" id="PS51257">
    <property type="entry name" value="PROKAR_LIPOPROTEIN"/>
    <property type="match status" value="1"/>
</dbReference>
<keyword evidence="9" id="KW-0624">Polysaccharide degradation</keyword>
<dbReference type="Gene3D" id="3.20.20.80">
    <property type="entry name" value="Glycosidases"/>
    <property type="match status" value="1"/>
</dbReference>
<dbReference type="EC" id="3.2.1.8" evidence="3"/>
<evidence type="ECO:0000256" key="1">
    <source>
        <dbReference type="ARBA" id="ARBA00000681"/>
    </source>
</evidence>
<evidence type="ECO:0000259" key="10">
    <source>
        <dbReference type="PROSITE" id="PS51760"/>
    </source>
</evidence>
<dbReference type="SUPFAM" id="SSF51445">
    <property type="entry name" value="(Trans)glycosidases"/>
    <property type="match status" value="1"/>
</dbReference>
<evidence type="ECO:0000313" key="12">
    <source>
        <dbReference type="Proteomes" id="UP000199705"/>
    </source>
</evidence>
<evidence type="ECO:0000256" key="2">
    <source>
        <dbReference type="ARBA" id="ARBA00007495"/>
    </source>
</evidence>
<evidence type="ECO:0000256" key="8">
    <source>
        <dbReference type="ARBA" id="ARBA00023295"/>
    </source>
</evidence>
<dbReference type="Pfam" id="PF00331">
    <property type="entry name" value="Glyco_hydro_10"/>
    <property type="match status" value="1"/>
</dbReference>
<dbReference type="PANTHER" id="PTHR31490:SF88">
    <property type="entry name" value="BETA-XYLANASE"/>
    <property type="match status" value="1"/>
</dbReference>
<evidence type="ECO:0000256" key="6">
    <source>
        <dbReference type="ARBA" id="ARBA00022801"/>
    </source>
</evidence>
<dbReference type="PROSITE" id="PS51760">
    <property type="entry name" value="GH10_2"/>
    <property type="match status" value="1"/>
</dbReference>
<dbReference type="SMART" id="SM00633">
    <property type="entry name" value="Glyco_10"/>
    <property type="match status" value="1"/>
</dbReference>
<keyword evidence="6 11" id="KW-0378">Hydrolase</keyword>
<dbReference type="Proteomes" id="UP000199705">
    <property type="component" value="Unassembled WGS sequence"/>
</dbReference>
<sequence length="241" mass="26356">MKKIVLFFLVGLGVAGCKKEFLLSKINDVKTTKVVVDNVPYSGNNPLLKNANDAVLVGAAINASKFSNSAYTNLAGNQYNSLTAENEMKFASVEPARGSFTYNDAVILFAKSHGIPRVHGHNLIWFSSNPTWLSNATTAGLTADQTYRSIMQTHITNVITYYYQHYKNPDGSPCVKSWDVVNEAVNNNGTLRGSGLADPSDADDTAKDHCVWMDKISGEGYTYIKSLLSGKVCYCYKKTAL</sequence>
<dbReference type="GO" id="GO:0031176">
    <property type="term" value="F:endo-1,4-beta-xylanase activity"/>
    <property type="evidence" value="ECO:0007669"/>
    <property type="project" value="UniProtKB-EC"/>
</dbReference>
<dbReference type="AlphaFoldDB" id="A0A1G7YNB2"/>
<gene>
    <name evidence="11" type="ORF">SAMN05192573_1061</name>
</gene>
<name>A0A1G7YNB2_9SPHI</name>
<dbReference type="InterPro" id="IPR017853">
    <property type="entry name" value="GH"/>
</dbReference>
<evidence type="ECO:0000313" key="11">
    <source>
        <dbReference type="EMBL" id="SDG97864.1"/>
    </source>
</evidence>
<keyword evidence="5" id="KW-0732">Signal</keyword>
<dbReference type="PANTHER" id="PTHR31490">
    <property type="entry name" value="GLYCOSYL HYDROLASE"/>
    <property type="match status" value="1"/>
</dbReference>
<proteinExistence type="inferred from homology"/>
<evidence type="ECO:0000256" key="4">
    <source>
        <dbReference type="ARBA" id="ARBA00022651"/>
    </source>
</evidence>
<protein>
    <recommendedName>
        <fullName evidence="3">endo-1,4-beta-xylanase</fullName>
        <ecNumber evidence="3">3.2.1.8</ecNumber>
    </recommendedName>
</protein>
<keyword evidence="12" id="KW-1185">Reference proteome</keyword>
<reference evidence="12" key="1">
    <citation type="submission" date="2016-10" db="EMBL/GenBank/DDBJ databases">
        <authorList>
            <person name="Varghese N."/>
            <person name="Submissions S."/>
        </authorList>
    </citation>
    <scope>NUCLEOTIDE SEQUENCE [LARGE SCALE GENOMIC DNA]</scope>
    <source>
        <strain evidence="12">Gh-67</strain>
    </source>
</reference>
<evidence type="ECO:0000256" key="3">
    <source>
        <dbReference type="ARBA" id="ARBA00012590"/>
    </source>
</evidence>
<comment type="similarity">
    <text evidence="2">Belongs to the glycosyl hydrolase 10 (cellulase F) family.</text>
</comment>
<accession>A0A1G7YNB2</accession>